<accession>A0A4U6D894</accession>
<dbReference type="Gene3D" id="3.30.1330.60">
    <property type="entry name" value="OmpA-like domain"/>
    <property type="match status" value="1"/>
</dbReference>
<protein>
    <submittedName>
        <fullName evidence="6">OmpA family protein</fullName>
    </submittedName>
</protein>
<dbReference type="GO" id="GO:0009279">
    <property type="term" value="C:cell outer membrane"/>
    <property type="evidence" value="ECO:0007669"/>
    <property type="project" value="UniProtKB-SubCell"/>
</dbReference>
<dbReference type="Proteomes" id="UP000304900">
    <property type="component" value="Unassembled WGS sequence"/>
</dbReference>
<name>A0A4U6D894_9BACT</name>
<dbReference type="Pfam" id="PF07676">
    <property type="entry name" value="PD40"/>
    <property type="match status" value="2"/>
</dbReference>
<evidence type="ECO:0000256" key="4">
    <source>
        <dbReference type="PROSITE-ProRule" id="PRU00473"/>
    </source>
</evidence>
<dbReference type="Pfam" id="PF00691">
    <property type="entry name" value="OmpA"/>
    <property type="match status" value="1"/>
</dbReference>
<dbReference type="PRINTS" id="PR01021">
    <property type="entry name" value="OMPADOMAIN"/>
</dbReference>
<evidence type="ECO:0000313" key="6">
    <source>
        <dbReference type="EMBL" id="TKT92986.1"/>
    </source>
</evidence>
<dbReference type="SUPFAM" id="SSF103088">
    <property type="entry name" value="OmpA-like"/>
    <property type="match status" value="1"/>
</dbReference>
<dbReference type="InterPro" id="IPR036737">
    <property type="entry name" value="OmpA-like_sf"/>
</dbReference>
<feature type="domain" description="OmpA-like" evidence="5">
    <location>
        <begin position="560"/>
        <end position="676"/>
    </location>
</feature>
<evidence type="ECO:0000256" key="3">
    <source>
        <dbReference type="ARBA" id="ARBA00023237"/>
    </source>
</evidence>
<dbReference type="PANTHER" id="PTHR30329">
    <property type="entry name" value="STATOR ELEMENT OF FLAGELLAR MOTOR COMPLEX"/>
    <property type="match status" value="1"/>
</dbReference>
<keyword evidence="2 4" id="KW-0472">Membrane</keyword>
<comment type="caution">
    <text evidence="6">The sequence shown here is derived from an EMBL/GenBank/DDBJ whole genome shotgun (WGS) entry which is preliminary data.</text>
</comment>
<evidence type="ECO:0000256" key="2">
    <source>
        <dbReference type="ARBA" id="ARBA00023136"/>
    </source>
</evidence>
<dbReference type="OrthoDB" id="1490539at2"/>
<keyword evidence="7" id="KW-1185">Reference proteome</keyword>
<keyword evidence="3" id="KW-0998">Cell outer membrane</keyword>
<evidence type="ECO:0000313" key="7">
    <source>
        <dbReference type="Proteomes" id="UP000304900"/>
    </source>
</evidence>
<dbReference type="PANTHER" id="PTHR30329:SF21">
    <property type="entry name" value="LIPOPROTEIN YIAD-RELATED"/>
    <property type="match status" value="1"/>
</dbReference>
<organism evidence="6 7">
    <name type="scientific">Dyadobacter frigoris</name>
    <dbReference type="NCBI Taxonomy" id="2576211"/>
    <lineage>
        <taxon>Bacteria</taxon>
        <taxon>Pseudomonadati</taxon>
        <taxon>Bacteroidota</taxon>
        <taxon>Cytophagia</taxon>
        <taxon>Cytophagales</taxon>
        <taxon>Spirosomataceae</taxon>
        <taxon>Dyadobacter</taxon>
    </lineage>
</organism>
<dbReference type="InterPro" id="IPR006664">
    <property type="entry name" value="OMP_bac"/>
</dbReference>
<proteinExistence type="predicted"/>
<reference evidence="6 7" key="1">
    <citation type="submission" date="2019-05" db="EMBL/GenBank/DDBJ databases">
        <title>Dyadobacter AR-3-8 sp. nov., isolated from arctic soil.</title>
        <authorList>
            <person name="Chaudhary D.K."/>
        </authorList>
    </citation>
    <scope>NUCLEOTIDE SEQUENCE [LARGE SCALE GENOMIC DNA]</scope>
    <source>
        <strain evidence="6 7">AR-3-8</strain>
    </source>
</reference>
<dbReference type="InterPro" id="IPR011659">
    <property type="entry name" value="WD40"/>
</dbReference>
<comment type="subcellular location">
    <subcellularLocation>
        <location evidence="1">Cell outer membrane</location>
    </subcellularLocation>
</comment>
<dbReference type="AlphaFoldDB" id="A0A4U6D894"/>
<dbReference type="InterPro" id="IPR050330">
    <property type="entry name" value="Bact_OuterMem_StrucFunc"/>
</dbReference>
<dbReference type="SUPFAM" id="SSF82171">
    <property type="entry name" value="DPP6 N-terminal domain-like"/>
    <property type="match status" value="1"/>
</dbReference>
<gene>
    <name evidence="6" type="ORF">FDK13_08915</name>
</gene>
<evidence type="ECO:0000259" key="5">
    <source>
        <dbReference type="PROSITE" id="PS51123"/>
    </source>
</evidence>
<dbReference type="PROSITE" id="PS51123">
    <property type="entry name" value="OMPA_2"/>
    <property type="match status" value="1"/>
</dbReference>
<dbReference type="CDD" id="cd07185">
    <property type="entry name" value="OmpA_C-like"/>
    <property type="match status" value="1"/>
</dbReference>
<sequence>MSLLRRKLNFYVTLILLFSGKLFAQQVLWADKILGYSSEYRNNDSGQGFRSKQILDEPNKLPDFGYSPCAWQSAMPDGRNEEWIKVGFKQPIALKQIAIAENFNPGAVTRVYAYNDAGKEFLLYDEKAAPIPVKGRMLHVFSKQENLIATSVKVILDPSKVAGFNQIDAIGISSGTEPIEAIINVAPSSLKDEKKENLGKAINSKGQEINPIISADGRTLYFTRADYDGNTGSPSKQDAWVSTLDKNNNWTEAVNLGPPVNTSGDNAIIGVSADGKTIYLINVYLPGGGLVYGLSKSFYTKNGWSFPKEIKIQNLYNENEASEFAISPHGNVLVMSVQRKDTEGKKDLYVSFIKEDESWSEPKHMGSVLNSASDENSPFLGLDNKTLYFTSSGRSGYGGGDVFLSHRLDDTWLNWSKPENLGPNINTAKHDSYFNIPAAGDYGYFSSADNTLGREDIFRIRLTPSIKPDPIATVTGSVFEFETTTPVKAEITAKILKTGETFSKTTFEGETGEFKLILPLKEAYVITASQKDYFSTTEDIDLVDETGFRTIRKNLYLQPVKPGQQIRLANNMFTQSSANITATSFQELDRIIGIMNEYPEMEILLEGHTDNQGDVRKNVKLSEDRVLEVKKYLVTKGIGASRIQTKAWGPAKPIASNLTEATRQKNRRVEFTILKM</sequence>
<evidence type="ECO:0000256" key="1">
    <source>
        <dbReference type="ARBA" id="ARBA00004442"/>
    </source>
</evidence>
<dbReference type="InterPro" id="IPR006665">
    <property type="entry name" value="OmpA-like"/>
</dbReference>
<dbReference type="EMBL" id="SZVO01000003">
    <property type="protein sequence ID" value="TKT92986.1"/>
    <property type="molecule type" value="Genomic_DNA"/>
</dbReference>